<dbReference type="Pfam" id="PF07486">
    <property type="entry name" value="Hydrolase_2"/>
    <property type="match status" value="1"/>
</dbReference>
<evidence type="ECO:0000256" key="1">
    <source>
        <dbReference type="SAM" id="MobiDB-lite"/>
    </source>
</evidence>
<feature type="compositionally biased region" description="Polar residues" evidence="1">
    <location>
        <begin position="72"/>
        <end position="83"/>
    </location>
</feature>
<gene>
    <name evidence="3" type="ORF">EFBL_2733</name>
</gene>
<feature type="compositionally biased region" description="Polar residues" evidence="1">
    <location>
        <begin position="43"/>
        <end position="54"/>
    </location>
</feature>
<dbReference type="GO" id="GO:0016787">
    <property type="term" value="F:hydrolase activity"/>
    <property type="evidence" value="ECO:0007669"/>
    <property type="project" value="UniProtKB-KW"/>
</dbReference>
<accession>A0A292YQP3</accession>
<feature type="region of interest" description="Disordered" evidence="1">
    <location>
        <begin position="41"/>
        <end position="83"/>
    </location>
</feature>
<feature type="domain" description="Cell wall hydrolase SleB" evidence="2">
    <location>
        <begin position="106"/>
        <end position="204"/>
    </location>
</feature>
<evidence type="ECO:0000313" key="3">
    <source>
        <dbReference type="EMBL" id="GAX91073.1"/>
    </source>
</evidence>
<dbReference type="RefSeq" id="WP_096182806.1">
    <property type="nucleotide sequence ID" value="NZ_BDUF01000084.1"/>
</dbReference>
<dbReference type="EMBL" id="BDUF01000084">
    <property type="protein sequence ID" value="GAX91073.1"/>
    <property type="molecule type" value="Genomic_DNA"/>
</dbReference>
<evidence type="ECO:0000259" key="2">
    <source>
        <dbReference type="Pfam" id="PF07486"/>
    </source>
</evidence>
<reference evidence="4" key="1">
    <citation type="submission" date="2017-07" db="EMBL/GenBank/DDBJ databases">
        <title>Draft genome sequence of Effusibacillus lacus strain skLN1.</title>
        <authorList>
            <person name="Watanabe M."/>
            <person name="Kojima H."/>
            <person name="Fukui M."/>
        </authorList>
    </citation>
    <scope>NUCLEOTIDE SEQUENCE [LARGE SCALE GENOMIC DNA]</scope>
    <source>
        <strain evidence="4">skLN1</strain>
    </source>
</reference>
<keyword evidence="3" id="KW-0378">Hydrolase</keyword>
<dbReference type="Gene3D" id="6.20.240.60">
    <property type="match status" value="1"/>
</dbReference>
<dbReference type="Gene3D" id="1.10.10.2520">
    <property type="entry name" value="Cell wall hydrolase SleB, domain 1"/>
    <property type="match status" value="1"/>
</dbReference>
<dbReference type="InterPro" id="IPR011105">
    <property type="entry name" value="Cell_wall_hydrolase_SleB"/>
</dbReference>
<evidence type="ECO:0000313" key="4">
    <source>
        <dbReference type="Proteomes" id="UP000217785"/>
    </source>
</evidence>
<dbReference type="AlphaFoldDB" id="A0A292YQP3"/>
<dbReference type="OrthoDB" id="9785345at2"/>
<sequence length="206" mass="22336">MRKHTAAMTLVATVAIALIAGGVIMSLPWKETATANVVAASAETESVQQETSPSEGDHKEQEMHSAGVLASRSGQPLKQNASQPKLPYSEEDLYWMARVISSEARGESLEGQIAVGAVIMNRLKHPGFPKTIKGIIFSDGQFDPARNGSIYNEPVPSAVEAAKRALQGENPVPGALYFYNPTIATDQWIRKLRVIKRIDNHVFAAK</sequence>
<proteinExistence type="predicted"/>
<keyword evidence="4" id="KW-1185">Reference proteome</keyword>
<organism evidence="3 4">
    <name type="scientific">Effusibacillus lacus</name>
    <dbReference type="NCBI Taxonomy" id="1348429"/>
    <lineage>
        <taxon>Bacteria</taxon>
        <taxon>Bacillati</taxon>
        <taxon>Bacillota</taxon>
        <taxon>Bacilli</taxon>
        <taxon>Bacillales</taxon>
        <taxon>Alicyclobacillaceae</taxon>
        <taxon>Effusibacillus</taxon>
    </lineage>
</organism>
<dbReference type="InterPro" id="IPR042047">
    <property type="entry name" value="SleB_dom1"/>
</dbReference>
<name>A0A292YQP3_9BACL</name>
<comment type="caution">
    <text evidence="3">The sequence shown here is derived from an EMBL/GenBank/DDBJ whole genome shotgun (WGS) entry which is preliminary data.</text>
</comment>
<protein>
    <submittedName>
        <fullName evidence="3">Cell wall hydrolase</fullName>
    </submittedName>
</protein>
<dbReference type="Proteomes" id="UP000217785">
    <property type="component" value="Unassembled WGS sequence"/>
</dbReference>